<evidence type="ECO:0000256" key="2">
    <source>
        <dbReference type="ARBA" id="ARBA00022670"/>
    </source>
</evidence>
<dbReference type="Proteomes" id="UP000602905">
    <property type="component" value="Unassembled WGS sequence"/>
</dbReference>
<dbReference type="InterPro" id="IPR008754">
    <property type="entry name" value="Peptidase_M43"/>
</dbReference>
<dbReference type="GO" id="GO:0006508">
    <property type="term" value="P:proteolysis"/>
    <property type="evidence" value="ECO:0007669"/>
    <property type="project" value="UniProtKB-KW"/>
</dbReference>
<organism evidence="11 12">
    <name type="scientific">Rhizoctonia solani</name>
    <dbReference type="NCBI Taxonomy" id="456999"/>
    <lineage>
        <taxon>Eukaryota</taxon>
        <taxon>Fungi</taxon>
        <taxon>Dikarya</taxon>
        <taxon>Basidiomycota</taxon>
        <taxon>Agaricomycotina</taxon>
        <taxon>Agaricomycetes</taxon>
        <taxon>Cantharellales</taxon>
        <taxon>Ceratobasidiaceae</taxon>
        <taxon>Rhizoctonia</taxon>
    </lineage>
</organism>
<evidence type="ECO:0000256" key="3">
    <source>
        <dbReference type="ARBA" id="ARBA00022723"/>
    </source>
</evidence>
<reference evidence="11" key="1">
    <citation type="submission" date="2020-09" db="EMBL/GenBank/DDBJ databases">
        <title>Comparative genome analyses of four rice-infecting Rhizoctonia solani isolates reveal extensive enrichment of homogalacturonan modification genes.</title>
        <authorList>
            <person name="Lee D.-Y."/>
            <person name="Jeon J."/>
            <person name="Kim K.-T."/>
            <person name="Cheong K."/>
            <person name="Song H."/>
            <person name="Choi G."/>
            <person name="Ko J."/>
            <person name="Opiyo S.O."/>
            <person name="Zuo S."/>
            <person name="Madhav S."/>
            <person name="Lee Y.-H."/>
            <person name="Wang G.-L."/>
        </authorList>
    </citation>
    <scope>NUCLEOTIDE SEQUENCE</scope>
    <source>
        <strain evidence="11">AG1-IA WGL</strain>
    </source>
</reference>
<keyword evidence="2" id="KW-0645">Protease</keyword>
<dbReference type="GO" id="GO:0046872">
    <property type="term" value="F:metal ion binding"/>
    <property type="evidence" value="ECO:0007669"/>
    <property type="project" value="UniProtKB-KW"/>
</dbReference>
<feature type="chain" id="PRO_5034996418" evidence="9">
    <location>
        <begin position="20"/>
        <end position="313"/>
    </location>
</feature>
<dbReference type="PANTHER" id="PTHR47466">
    <property type="match status" value="1"/>
</dbReference>
<dbReference type="SUPFAM" id="SSF55486">
    <property type="entry name" value="Metalloproteases ('zincins'), catalytic domain"/>
    <property type="match status" value="1"/>
</dbReference>
<evidence type="ECO:0000313" key="12">
    <source>
        <dbReference type="Proteomes" id="UP000602905"/>
    </source>
</evidence>
<dbReference type="OrthoDB" id="536211at2759"/>
<keyword evidence="3" id="KW-0479">Metal-binding</keyword>
<sequence length="313" mass="33944">MRLFFLLATFGLTLGALGAANVTLTSGRTCGTVPTEEFISLAETNFASKLESDPEPQAKDSGNGTSGSVTLDVYWHVIAADKSKCYFVSFFRSLIGFVPAKKKGYVPKSQVSRNIHAINKHYAKSGISFKLVSLEYTINKKWFNNVANTGNNTEQNEMKKQLRKGGPADINVYTVGFNSDEGGGSLGYATFPSTYTSDPQDDGVVILFSTVPGGSTMGYNEGKTLTHELGHWLGLYHTFQGGCEGSGDFVSDTPPESVPGIGCAYGRDTCPGGGKDPIHNFMDYSLDSCMNEFTPGQIKRIKQQIRLYRGIKL</sequence>
<dbReference type="CDD" id="cd04275">
    <property type="entry name" value="ZnMc_pappalysin_like"/>
    <property type="match status" value="1"/>
</dbReference>
<dbReference type="AlphaFoldDB" id="A0A8H7LTI3"/>
<accession>A0A8H7LTI3</accession>
<keyword evidence="5" id="KW-0378">Hydrolase</keyword>
<dbReference type="PANTHER" id="PTHR47466:SF1">
    <property type="entry name" value="METALLOPROTEASE MEP1 (AFU_ORTHOLOGUE AFUA_1G07730)-RELATED"/>
    <property type="match status" value="1"/>
</dbReference>
<evidence type="ECO:0000313" key="11">
    <source>
        <dbReference type="EMBL" id="KAF8706058.1"/>
    </source>
</evidence>
<evidence type="ECO:0000256" key="8">
    <source>
        <dbReference type="ARBA" id="ARBA00023157"/>
    </source>
</evidence>
<keyword evidence="6" id="KW-0862">Zinc</keyword>
<proteinExistence type="inferred from homology"/>
<keyword evidence="4 9" id="KW-0732">Signal</keyword>
<protein>
    <submittedName>
        <fullName evidence="11">Pregnancy-associated plasma protein-A</fullName>
    </submittedName>
</protein>
<keyword evidence="7" id="KW-0482">Metalloprotease</keyword>
<evidence type="ECO:0000256" key="6">
    <source>
        <dbReference type="ARBA" id="ARBA00022833"/>
    </source>
</evidence>
<evidence type="ECO:0000259" key="10">
    <source>
        <dbReference type="Pfam" id="PF05572"/>
    </source>
</evidence>
<dbReference type="Gene3D" id="3.40.390.10">
    <property type="entry name" value="Collagenase (Catalytic Domain)"/>
    <property type="match status" value="1"/>
</dbReference>
<dbReference type="InterPro" id="IPR024079">
    <property type="entry name" value="MetalloPept_cat_dom_sf"/>
</dbReference>
<gene>
    <name evidence="11" type="ORF">RHS03_04863</name>
</gene>
<keyword evidence="8" id="KW-1015">Disulfide bond</keyword>
<evidence type="ECO:0000256" key="5">
    <source>
        <dbReference type="ARBA" id="ARBA00022801"/>
    </source>
</evidence>
<comment type="similarity">
    <text evidence="1">Belongs to the peptidase M43B family.</text>
</comment>
<dbReference type="GO" id="GO:0008237">
    <property type="term" value="F:metallopeptidase activity"/>
    <property type="evidence" value="ECO:0007669"/>
    <property type="project" value="UniProtKB-KW"/>
</dbReference>
<evidence type="ECO:0000256" key="7">
    <source>
        <dbReference type="ARBA" id="ARBA00023049"/>
    </source>
</evidence>
<evidence type="ECO:0000256" key="1">
    <source>
        <dbReference type="ARBA" id="ARBA00008721"/>
    </source>
</evidence>
<feature type="non-terminal residue" evidence="11">
    <location>
        <position position="1"/>
    </location>
</feature>
<dbReference type="EMBL" id="JACYCD010000052">
    <property type="protein sequence ID" value="KAF8706058.1"/>
    <property type="molecule type" value="Genomic_DNA"/>
</dbReference>
<feature type="domain" description="Peptidase M43 pregnancy-associated plasma-A" evidence="10">
    <location>
        <begin position="171"/>
        <end position="304"/>
    </location>
</feature>
<comment type="caution">
    <text evidence="11">The sequence shown here is derived from an EMBL/GenBank/DDBJ whole genome shotgun (WGS) entry which is preliminary data.</text>
</comment>
<feature type="signal peptide" evidence="9">
    <location>
        <begin position="1"/>
        <end position="19"/>
    </location>
</feature>
<dbReference type="Pfam" id="PF05572">
    <property type="entry name" value="Peptidase_M43"/>
    <property type="match status" value="1"/>
</dbReference>
<evidence type="ECO:0000256" key="4">
    <source>
        <dbReference type="ARBA" id="ARBA00022729"/>
    </source>
</evidence>
<name>A0A8H7LTI3_9AGAM</name>
<evidence type="ECO:0000256" key="9">
    <source>
        <dbReference type="SAM" id="SignalP"/>
    </source>
</evidence>